<reference evidence="2" key="1">
    <citation type="submission" date="2022-11" db="EMBL/GenBank/DDBJ databases">
        <authorList>
            <person name="Petersen C."/>
        </authorList>
    </citation>
    <scope>NUCLEOTIDE SEQUENCE</scope>
    <source>
        <strain evidence="2">IBT 29864</strain>
    </source>
</reference>
<proteinExistence type="predicted"/>
<dbReference type="RefSeq" id="XP_056558350.1">
    <property type="nucleotide sequence ID" value="XM_056696138.1"/>
</dbReference>
<dbReference type="AlphaFoldDB" id="A0A9W9SNY7"/>
<dbReference type="Proteomes" id="UP001147782">
    <property type="component" value="Unassembled WGS sequence"/>
</dbReference>
<protein>
    <submittedName>
        <fullName evidence="2">Uncharacterized protein</fullName>
    </submittedName>
</protein>
<comment type="caution">
    <text evidence="2">The sequence shown here is derived from an EMBL/GenBank/DDBJ whole genome shotgun (WGS) entry which is preliminary data.</text>
</comment>
<organism evidence="2 3">
    <name type="scientific">Penicillium cataractarum</name>
    <dbReference type="NCBI Taxonomy" id="2100454"/>
    <lineage>
        <taxon>Eukaryota</taxon>
        <taxon>Fungi</taxon>
        <taxon>Dikarya</taxon>
        <taxon>Ascomycota</taxon>
        <taxon>Pezizomycotina</taxon>
        <taxon>Eurotiomycetes</taxon>
        <taxon>Eurotiomycetidae</taxon>
        <taxon>Eurotiales</taxon>
        <taxon>Aspergillaceae</taxon>
        <taxon>Penicillium</taxon>
    </lineage>
</organism>
<accession>A0A9W9SNY7</accession>
<evidence type="ECO:0000313" key="3">
    <source>
        <dbReference type="Proteomes" id="UP001147782"/>
    </source>
</evidence>
<feature type="region of interest" description="Disordered" evidence="1">
    <location>
        <begin position="76"/>
        <end position="98"/>
    </location>
</feature>
<reference evidence="2" key="2">
    <citation type="journal article" date="2023" name="IMA Fungus">
        <title>Comparative genomic study of the Penicillium genus elucidates a diverse pangenome and 15 lateral gene transfer events.</title>
        <authorList>
            <person name="Petersen C."/>
            <person name="Sorensen T."/>
            <person name="Nielsen M.R."/>
            <person name="Sondergaard T.E."/>
            <person name="Sorensen J.L."/>
            <person name="Fitzpatrick D.A."/>
            <person name="Frisvad J.C."/>
            <person name="Nielsen K.L."/>
        </authorList>
    </citation>
    <scope>NUCLEOTIDE SEQUENCE</scope>
    <source>
        <strain evidence="2">IBT 29864</strain>
    </source>
</reference>
<sequence length="134" mass="15267">MIDPTLLGTLPEDEDCVLPETAFEGLDFEYGRPFPASPSPPIFPTGAPLHTVDWAHTIDWAKAYKRKDALTNVPGKRATDDAIKRKQSRRIKNEDTRRKNAVTNITRPAWTTIWKNRRYQYNLSANLVLSPFQG</sequence>
<dbReference type="GeneID" id="81435315"/>
<evidence type="ECO:0000313" key="2">
    <source>
        <dbReference type="EMBL" id="KAJ5380779.1"/>
    </source>
</evidence>
<evidence type="ECO:0000256" key="1">
    <source>
        <dbReference type="SAM" id="MobiDB-lite"/>
    </source>
</evidence>
<dbReference type="EMBL" id="JAPZBS010000002">
    <property type="protein sequence ID" value="KAJ5380779.1"/>
    <property type="molecule type" value="Genomic_DNA"/>
</dbReference>
<gene>
    <name evidence="2" type="ORF">N7496_003207</name>
</gene>
<name>A0A9W9SNY7_9EURO</name>
<keyword evidence="3" id="KW-1185">Reference proteome</keyword>